<comment type="similarity">
    <text evidence="1">Belongs to the glycosyltransferase 90 family.</text>
</comment>
<feature type="domain" description="Glycosyl transferase CAP10" evidence="4">
    <location>
        <begin position="130"/>
        <end position="382"/>
    </location>
</feature>
<reference evidence="6" key="1">
    <citation type="submission" date="2015-02" db="EMBL/GenBank/DDBJ databases">
        <title>Genome sequencing for Strongylocentrotus purpuratus.</title>
        <authorList>
            <person name="Murali S."/>
            <person name="Liu Y."/>
            <person name="Vee V."/>
            <person name="English A."/>
            <person name="Wang M."/>
            <person name="Skinner E."/>
            <person name="Han Y."/>
            <person name="Muzny D.M."/>
            <person name="Worley K.C."/>
            <person name="Gibbs R.A."/>
        </authorList>
    </citation>
    <scope>NUCLEOTIDE SEQUENCE</scope>
</reference>
<dbReference type="InParanoid" id="A0A7M7R8Z6"/>
<dbReference type="SMART" id="SM00672">
    <property type="entry name" value="CAP10"/>
    <property type="match status" value="1"/>
</dbReference>
<feature type="chain" id="PRO_5029790226" description="Glycosyl transferase CAP10 domain-containing protein" evidence="3">
    <location>
        <begin position="36"/>
        <end position="399"/>
    </location>
</feature>
<evidence type="ECO:0000313" key="6">
    <source>
        <dbReference type="Proteomes" id="UP000007110"/>
    </source>
</evidence>
<feature type="signal peptide" evidence="3">
    <location>
        <begin position="1"/>
        <end position="35"/>
    </location>
</feature>
<reference evidence="5" key="2">
    <citation type="submission" date="2021-01" db="UniProtKB">
        <authorList>
            <consortium name="EnsemblMetazoa"/>
        </authorList>
    </citation>
    <scope>IDENTIFICATION</scope>
</reference>
<evidence type="ECO:0000313" key="5">
    <source>
        <dbReference type="EnsemblMetazoa" id="XP_779911"/>
    </source>
</evidence>
<evidence type="ECO:0000256" key="1">
    <source>
        <dbReference type="ARBA" id="ARBA00010118"/>
    </source>
</evidence>
<dbReference type="GO" id="GO:0035252">
    <property type="term" value="F:UDP-xylosyltransferase activity"/>
    <property type="evidence" value="ECO:0000318"/>
    <property type="project" value="GO_Central"/>
</dbReference>
<dbReference type="RefSeq" id="XP_779911.4">
    <property type="nucleotide sequence ID" value="XM_774818.5"/>
</dbReference>
<evidence type="ECO:0000256" key="3">
    <source>
        <dbReference type="SAM" id="SignalP"/>
    </source>
</evidence>
<sequence>MSASCRTKMGMARSGILRFCLLLTCSQLLFTQADTENDEKWQPYLSLIEEATSSYEACVTDDCSCHAGVMDEDLSVWEERGGITRADVVKAESRGTLYQVINHRLYREEKCMFPARCNGVEHFILRIIKKLPDMEFVMNVRDWPQSGKYTDPIPVLSFSKVQSQHYDIMYPAWTFWEGGPAVWPLFPTGLGRWDLFRESIDKESQKLPWDTKEDKAFFRGSRTTAERDPLVLLSRDDPDLVDASYTKNQAWKSDADTLHMPPAKEMTLEDHCKYRYLFNFRGVAASFRLKHLFLCRSLVFHVGDEWLEFFYPALKPWVHYIPVKQDLSDARELIEFAKANQEVAQQVADRGRDFIWNHLRMDDVQCYWKDLLKRYAKLQKYKPKHRKDLQEIKPKKDEL</sequence>
<dbReference type="KEGG" id="spu:577218"/>
<dbReference type="GO" id="GO:0006493">
    <property type="term" value="P:protein O-linked glycosylation"/>
    <property type="evidence" value="ECO:0000318"/>
    <property type="project" value="GO_Central"/>
</dbReference>
<evidence type="ECO:0000259" key="4">
    <source>
        <dbReference type="SMART" id="SM00672"/>
    </source>
</evidence>
<accession>A0A7M7R8Z6</accession>
<dbReference type="GO" id="GO:0012505">
    <property type="term" value="C:endomembrane system"/>
    <property type="evidence" value="ECO:0000318"/>
    <property type="project" value="GO_Central"/>
</dbReference>
<dbReference type="PANTHER" id="PTHR12203:SF35">
    <property type="entry name" value="PROTEIN O-GLUCOSYLTRANSFERASE 1"/>
    <property type="match status" value="1"/>
</dbReference>
<dbReference type="Proteomes" id="UP000007110">
    <property type="component" value="Unassembled WGS sequence"/>
</dbReference>
<dbReference type="PANTHER" id="PTHR12203">
    <property type="entry name" value="KDEL LYS-ASP-GLU-LEU CONTAINING - RELATED"/>
    <property type="match status" value="1"/>
</dbReference>
<dbReference type="GO" id="GO:0045747">
    <property type="term" value="P:positive regulation of Notch signaling pathway"/>
    <property type="evidence" value="ECO:0000318"/>
    <property type="project" value="GO_Central"/>
</dbReference>
<evidence type="ECO:0000256" key="2">
    <source>
        <dbReference type="ARBA" id="ARBA00022679"/>
    </source>
</evidence>
<dbReference type="GO" id="GO:0035251">
    <property type="term" value="F:UDP-glucosyltransferase activity"/>
    <property type="evidence" value="ECO:0000318"/>
    <property type="project" value="GO_Central"/>
</dbReference>
<dbReference type="InterPro" id="IPR006598">
    <property type="entry name" value="CAP10"/>
</dbReference>
<keyword evidence="2" id="KW-0808">Transferase</keyword>
<dbReference type="AlphaFoldDB" id="A0A7M7R8Z6"/>
<dbReference type="OrthoDB" id="202415at2759"/>
<keyword evidence="3" id="KW-0732">Signal</keyword>
<name>A0A7M7R8Z6_STRPU</name>
<proteinExistence type="inferred from homology"/>
<dbReference type="Pfam" id="PF05686">
    <property type="entry name" value="Glyco_transf_90"/>
    <property type="match status" value="1"/>
</dbReference>
<dbReference type="OMA" id="WGNSHEK"/>
<dbReference type="GeneID" id="577218"/>
<protein>
    <recommendedName>
        <fullName evidence="4">Glycosyl transferase CAP10 domain-containing protein</fullName>
    </recommendedName>
</protein>
<keyword evidence="6" id="KW-1185">Reference proteome</keyword>
<dbReference type="InterPro" id="IPR051091">
    <property type="entry name" value="O-Glucosyltr/Glycosyltrsf_90"/>
</dbReference>
<organism evidence="5 6">
    <name type="scientific">Strongylocentrotus purpuratus</name>
    <name type="common">Purple sea urchin</name>
    <dbReference type="NCBI Taxonomy" id="7668"/>
    <lineage>
        <taxon>Eukaryota</taxon>
        <taxon>Metazoa</taxon>
        <taxon>Echinodermata</taxon>
        <taxon>Eleutherozoa</taxon>
        <taxon>Echinozoa</taxon>
        <taxon>Echinoidea</taxon>
        <taxon>Euechinoidea</taxon>
        <taxon>Echinacea</taxon>
        <taxon>Camarodonta</taxon>
        <taxon>Echinidea</taxon>
        <taxon>Strongylocentrotidae</taxon>
        <taxon>Strongylocentrotus</taxon>
    </lineage>
</organism>
<dbReference type="CTD" id="56983"/>
<dbReference type="FunCoup" id="A0A7M7R8Z6">
    <property type="interactions" value="777"/>
</dbReference>
<dbReference type="EnsemblMetazoa" id="XM_774818">
    <property type="protein sequence ID" value="XP_779911"/>
    <property type="gene ID" value="LOC577218"/>
</dbReference>